<dbReference type="AlphaFoldDB" id="A0A9P8WEM0"/>
<dbReference type="Gene3D" id="1.20.1280.50">
    <property type="match status" value="1"/>
</dbReference>
<dbReference type="InterPro" id="IPR001810">
    <property type="entry name" value="F-box_dom"/>
</dbReference>
<protein>
    <recommendedName>
        <fullName evidence="2">F-box domain-containing protein</fullName>
    </recommendedName>
</protein>
<keyword evidence="4" id="KW-1185">Reference proteome</keyword>
<comment type="caution">
    <text evidence="3">The sequence shown here is derived from an EMBL/GenBank/DDBJ whole genome shotgun (WGS) entry which is preliminary data.</text>
</comment>
<dbReference type="Proteomes" id="UP000777438">
    <property type="component" value="Unassembled WGS sequence"/>
</dbReference>
<reference evidence="3 4" key="1">
    <citation type="journal article" date="2021" name="Nat. Commun.">
        <title>Genetic determinants of endophytism in the Arabidopsis root mycobiome.</title>
        <authorList>
            <person name="Mesny F."/>
            <person name="Miyauchi S."/>
            <person name="Thiergart T."/>
            <person name="Pickel B."/>
            <person name="Atanasova L."/>
            <person name="Karlsson M."/>
            <person name="Huettel B."/>
            <person name="Barry K.W."/>
            <person name="Haridas S."/>
            <person name="Chen C."/>
            <person name="Bauer D."/>
            <person name="Andreopoulos W."/>
            <person name="Pangilinan J."/>
            <person name="LaButti K."/>
            <person name="Riley R."/>
            <person name="Lipzen A."/>
            <person name="Clum A."/>
            <person name="Drula E."/>
            <person name="Henrissat B."/>
            <person name="Kohler A."/>
            <person name="Grigoriev I.V."/>
            <person name="Martin F.M."/>
            <person name="Hacquard S."/>
        </authorList>
    </citation>
    <scope>NUCLEOTIDE SEQUENCE [LARGE SCALE GENOMIC DNA]</scope>
    <source>
        <strain evidence="3 4">MPI-CAGE-CH-0241</strain>
    </source>
</reference>
<dbReference type="EMBL" id="JAGPYM010000002">
    <property type="protein sequence ID" value="KAH6898090.1"/>
    <property type="molecule type" value="Genomic_DNA"/>
</dbReference>
<evidence type="ECO:0000256" key="1">
    <source>
        <dbReference type="SAM" id="MobiDB-lite"/>
    </source>
</evidence>
<gene>
    <name evidence="3" type="ORF">B0T10DRAFT_453431</name>
</gene>
<feature type="region of interest" description="Disordered" evidence="1">
    <location>
        <begin position="22"/>
        <end position="67"/>
    </location>
</feature>
<dbReference type="Pfam" id="PF00646">
    <property type="entry name" value="F-box"/>
    <property type="match status" value="1"/>
</dbReference>
<accession>A0A9P8WEM0</accession>
<proteinExistence type="predicted"/>
<dbReference type="PROSITE" id="PS50181">
    <property type="entry name" value="FBOX"/>
    <property type="match status" value="1"/>
</dbReference>
<evidence type="ECO:0000259" key="2">
    <source>
        <dbReference type="PROSITE" id="PS50181"/>
    </source>
</evidence>
<sequence>MAKGKGPTHRSFGEFIQDFFGRDSDQHSNQRRNRIITSASRSRDLPPSYEDAVASRQHRDGGHQLLSTDDMDPIVASAYWNQTQSPLVRLPDVLIVAIMELVDLDDILRLRHVSRDFMRLFNQSKVFWKYHLTDAHDHNKRTSLARIWATPLDCFPGQHLRLSENTSLCDSCTAFRKDKGYGSDRELLKAVPFIYCAGCNIEHRAFFFSARQRHESNDDERLCRGREGCITLCEHVSITWDSAQRLADAPPGQNTIQCDNGHHKVSPCQHVKDGTSKFCCNDDKPRFKFYRDERQNLCFNLSITTHLPFRPQGSEQGSKVSSRAFRASIKKLVHDRLPVSSFHWVPSNTSNTSSTFGCEDISRCFDPNICSCLDWGQPMLPSKSDAPRTTASNKFEWKLCPNPTRSWRLRANLGSPTFAGRNEFQREHQDRCAGFSHNLHYDDFVGSWDWDFEKCSENEDFLVFTQTVRSCVSSPHENKWSWFINYASYELMRDDEMRGISWCSKSRCRFWLEQCLEVGLRDGDEELLHHRSMERPVHSTLTQRSNA</sequence>
<name>A0A9P8WEM0_9HYPO</name>
<dbReference type="SUPFAM" id="SSF81383">
    <property type="entry name" value="F-box domain"/>
    <property type="match status" value="1"/>
</dbReference>
<dbReference type="OrthoDB" id="3692147at2759"/>
<feature type="domain" description="F-box" evidence="2">
    <location>
        <begin position="84"/>
        <end position="131"/>
    </location>
</feature>
<dbReference type="InterPro" id="IPR036047">
    <property type="entry name" value="F-box-like_dom_sf"/>
</dbReference>
<dbReference type="SMART" id="SM00256">
    <property type="entry name" value="FBOX"/>
    <property type="match status" value="1"/>
</dbReference>
<evidence type="ECO:0000313" key="4">
    <source>
        <dbReference type="Proteomes" id="UP000777438"/>
    </source>
</evidence>
<organism evidence="3 4">
    <name type="scientific">Thelonectria olida</name>
    <dbReference type="NCBI Taxonomy" id="1576542"/>
    <lineage>
        <taxon>Eukaryota</taxon>
        <taxon>Fungi</taxon>
        <taxon>Dikarya</taxon>
        <taxon>Ascomycota</taxon>
        <taxon>Pezizomycotina</taxon>
        <taxon>Sordariomycetes</taxon>
        <taxon>Hypocreomycetidae</taxon>
        <taxon>Hypocreales</taxon>
        <taxon>Nectriaceae</taxon>
        <taxon>Thelonectria</taxon>
    </lineage>
</organism>
<evidence type="ECO:0000313" key="3">
    <source>
        <dbReference type="EMBL" id="KAH6898090.1"/>
    </source>
</evidence>